<evidence type="ECO:0000256" key="1">
    <source>
        <dbReference type="SAM" id="MobiDB-lite"/>
    </source>
</evidence>
<dbReference type="AlphaFoldDB" id="A0ABD0JBB5"/>
<evidence type="ECO:0000313" key="3">
    <source>
        <dbReference type="Proteomes" id="UP001519460"/>
    </source>
</evidence>
<dbReference type="Proteomes" id="UP001519460">
    <property type="component" value="Unassembled WGS sequence"/>
</dbReference>
<organism evidence="2 3">
    <name type="scientific">Batillaria attramentaria</name>
    <dbReference type="NCBI Taxonomy" id="370345"/>
    <lineage>
        <taxon>Eukaryota</taxon>
        <taxon>Metazoa</taxon>
        <taxon>Spiralia</taxon>
        <taxon>Lophotrochozoa</taxon>
        <taxon>Mollusca</taxon>
        <taxon>Gastropoda</taxon>
        <taxon>Caenogastropoda</taxon>
        <taxon>Sorbeoconcha</taxon>
        <taxon>Cerithioidea</taxon>
        <taxon>Batillariidae</taxon>
        <taxon>Batillaria</taxon>
    </lineage>
</organism>
<proteinExistence type="predicted"/>
<name>A0ABD0JBB5_9CAEN</name>
<dbReference type="EMBL" id="JACVVK020000522">
    <property type="protein sequence ID" value="KAK7468126.1"/>
    <property type="molecule type" value="Genomic_DNA"/>
</dbReference>
<keyword evidence="3" id="KW-1185">Reference proteome</keyword>
<reference evidence="2 3" key="1">
    <citation type="journal article" date="2023" name="Sci. Data">
        <title>Genome assembly of the Korean intertidal mud-creeper Batillaria attramentaria.</title>
        <authorList>
            <person name="Patra A.K."/>
            <person name="Ho P.T."/>
            <person name="Jun S."/>
            <person name="Lee S.J."/>
            <person name="Kim Y."/>
            <person name="Won Y.J."/>
        </authorList>
    </citation>
    <scope>NUCLEOTIDE SEQUENCE [LARGE SCALE GENOMIC DNA]</scope>
    <source>
        <strain evidence="2">Wonlab-2016</strain>
    </source>
</reference>
<evidence type="ECO:0000313" key="2">
    <source>
        <dbReference type="EMBL" id="KAK7468126.1"/>
    </source>
</evidence>
<comment type="caution">
    <text evidence="2">The sequence shown here is derived from an EMBL/GenBank/DDBJ whole genome shotgun (WGS) entry which is preliminary data.</text>
</comment>
<gene>
    <name evidence="2" type="ORF">BaRGS_00036641</name>
</gene>
<feature type="region of interest" description="Disordered" evidence="1">
    <location>
        <begin position="72"/>
        <end position="101"/>
    </location>
</feature>
<sequence>MPATRWAFISLTSSHSLPSRPALPIMPPPLPPPLQSTLTFTDPSAIATIQLNRQVQGSAGLESITRLVTPQLELPERPCDGGSNSRQAGTEGGTIKNGLAARDSARWRAALNGIDRGQGPR</sequence>
<protein>
    <submittedName>
        <fullName evidence="2">Uncharacterized protein</fullName>
    </submittedName>
</protein>
<accession>A0ABD0JBB5</accession>